<dbReference type="GO" id="GO:0015562">
    <property type="term" value="F:efflux transmembrane transporter activity"/>
    <property type="evidence" value="ECO:0007669"/>
    <property type="project" value="TreeGrafter"/>
</dbReference>
<feature type="domain" description="CusB-like beta-barrel" evidence="2">
    <location>
        <begin position="141"/>
        <end position="211"/>
    </location>
</feature>
<dbReference type="AlphaFoldDB" id="A0A382GLD6"/>
<dbReference type="InterPro" id="IPR006143">
    <property type="entry name" value="RND_pump_MFP"/>
</dbReference>
<gene>
    <name evidence="4" type="ORF">METZ01_LOCUS228812</name>
</gene>
<dbReference type="PANTHER" id="PTHR30469">
    <property type="entry name" value="MULTIDRUG RESISTANCE PROTEIN MDTA"/>
    <property type="match status" value="1"/>
</dbReference>
<accession>A0A382GLD6</accession>
<dbReference type="Gene3D" id="2.40.420.20">
    <property type="match status" value="1"/>
</dbReference>
<dbReference type="GO" id="GO:1990281">
    <property type="term" value="C:efflux pump complex"/>
    <property type="evidence" value="ECO:0007669"/>
    <property type="project" value="TreeGrafter"/>
</dbReference>
<keyword evidence="1" id="KW-0472">Membrane</keyword>
<evidence type="ECO:0000313" key="4">
    <source>
        <dbReference type="EMBL" id="SVB75958.1"/>
    </source>
</evidence>
<evidence type="ECO:0000259" key="2">
    <source>
        <dbReference type="Pfam" id="PF25954"/>
    </source>
</evidence>
<name>A0A382GLD6_9ZZZZ</name>
<evidence type="ECO:0000259" key="3">
    <source>
        <dbReference type="Pfam" id="PF25989"/>
    </source>
</evidence>
<dbReference type="Gene3D" id="2.40.30.170">
    <property type="match status" value="1"/>
</dbReference>
<keyword evidence="1" id="KW-0812">Transmembrane</keyword>
<dbReference type="InterPro" id="IPR058637">
    <property type="entry name" value="YknX-like_C"/>
</dbReference>
<dbReference type="PANTHER" id="PTHR30469:SF16">
    <property type="entry name" value="HAE1 FAMILY EFFLUX PUMP MFP COMPONENT"/>
    <property type="match status" value="1"/>
</dbReference>
<proteinExistence type="predicted"/>
<reference evidence="4" key="1">
    <citation type="submission" date="2018-05" db="EMBL/GenBank/DDBJ databases">
        <authorList>
            <person name="Lanie J.A."/>
            <person name="Ng W.-L."/>
            <person name="Kazmierczak K.M."/>
            <person name="Andrzejewski T.M."/>
            <person name="Davidsen T.M."/>
            <person name="Wayne K.J."/>
            <person name="Tettelin H."/>
            <person name="Glass J.I."/>
            <person name="Rusch D."/>
            <person name="Podicherti R."/>
            <person name="Tsui H.-C.T."/>
            <person name="Winkler M.E."/>
        </authorList>
    </citation>
    <scope>NUCLEOTIDE SEQUENCE</scope>
</reference>
<dbReference type="Pfam" id="PF25954">
    <property type="entry name" value="Beta-barrel_RND_2"/>
    <property type="match status" value="1"/>
</dbReference>
<organism evidence="4">
    <name type="scientific">marine metagenome</name>
    <dbReference type="NCBI Taxonomy" id="408172"/>
    <lineage>
        <taxon>unclassified sequences</taxon>
        <taxon>metagenomes</taxon>
        <taxon>ecological metagenomes</taxon>
    </lineage>
</organism>
<dbReference type="Pfam" id="PF25989">
    <property type="entry name" value="YknX_C"/>
    <property type="match status" value="1"/>
</dbReference>
<protein>
    <submittedName>
        <fullName evidence="4">Uncharacterized protein</fullName>
    </submittedName>
</protein>
<feature type="transmembrane region" description="Helical" evidence="1">
    <location>
        <begin position="6"/>
        <end position="28"/>
    </location>
</feature>
<dbReference type="SUPFAM" id="SSF111369">
    <property type="entry name" value="HlyD-like secretion proteins"/>
    <property type="match status" value="1"/>
</dbReference>
<sequence length="291" mass="31992">MKRSTKATSIIIIFFLIIATVIIGRNMIGKHFEKKFSKRPPPGLIVTTVKNYNFSQKLESFGTALPIKTKSFRLKKSELLTPIKFNQEVKKGDIIANLTSGNIIAPFSGVLGKRGLSDDVLVSESSIILTLDDSTIIFSDIKIPETYATVIRKGLPIEATFSGYKNKIYNGEVDSVASRINAETRSLLVRIKIINNNSELIPGALLEVTIKYNERNSLGVPDTGVMLEGKKAYVYKVLEDNIVKKAEIETGIRNKGNLEIVSGLKKGDKIVAEGLGKTRPGGKIKPIINEN</sequence>
<keyword evidence="1" id="KW-1133">Transmembrane helix</keyword>
<dbReference type="InterPro" id="IPR058792">
    <property type="entry name" value="Beta-barrel_RND_2"/>
</dbReference>
<feature type="domain" description="YknX-like C-terminal permuted SH3-like" evidence="3">
    <location>
        <begin position="218"/>
        <end position="284"/>
    </location>
</feature>
<dbReference type="EMBL" id="UINC01056204">
    <property type="protein sequence ID" value="SVB75958.1"/>
    <property type="molecule type" value="Genomic_DNA"/>
</dbReference>
<dbReference type="NCBIfam" id="TIGR01730">
    <property type="entry name" value="RND_mfp"/>
    <property type="match status" value="1"/>
</dbReference>
<evidence type="ECO:0000256" key="1">
    <source>
        <dbReference type="SAM" id="Phobius"/>
    </source>
</evidence>